<dbReference type="STRING" id="1450535.A0A317WX40"/>
<keyword evidence="1" id="KW-0732">Signal</keyword>
<keyword evidence="3" id="KW-1185">Reference proteome</keyword>
<reference evidence="2 3" key="1">
    <citation type="submission" date="2016-12" db="EMBL/GenBank/DDBJ databases">
        <title>The genomes of Aspergillus section Nigri reveals drivers in fungal speciation.</title>
        <authorList>
            <consortium name="DOE Joint Genome Institute"/>
            <person name="Vesth T.C."/>
            <person name="Nybo J."/>
            <person name="Theobald S."/>
            <person name="Brandl J."/>
            <person name="Frisvad J.C."/>
            <person name="Nielsen K.F."/>
            <person name="Lyhne E.K."/>
            <person name="Kogle M.E."/>
            <person name="Kuo A."/>
            <person name="Riley R."/>
            <person name="Clum A."/>
            <person name="Nolan M."/>
            <person name="Lipzen A."/>
            <person name="Salamov A."/>
            <person name="Henrissat B."/>
            <person name="Wiebenga A."/>
            <person name="De Vries R.P."/>
            <person name="Grigoriev I.V."/>
            <person name="Mortensen U.H."/>
            <person name="Andersen M.R."/>
            <person name="Baker S.E."/>
        </authorList>
    </citation>
    <scope>NUCLEOTIDE SEQUENCE [LARGE SCALE GENOMIC DNA]</scope>
    <source>
        <strain evidence="2 3">CBS 115572</strain>
    </source>
</reference>
<feature type="signal peptide" evidence="1">
    <location>
        <begin position="1"/>
        <end position="25"/>
    </location>
</feature>
<evidence type="ECO:0000313" key="3">
    <source>
        <dbReference type="Proteomes" id="UP000246702"/>
    </source>
</evidence>
<comment type="caution">
    <text evidence="2">The sequence shown here is derived from an EMBL/GenBank/DDBJ whole genome shotgun (WGS) entry which is preliminary data.</text>
</comment>
<sequence>MRSLIHRHPLLTSILSLASLTTLTAYLTKCHLDQSFPRIPITDLPKSSACRTLLETPSDTSTPTPTPWGMKSSPLLTRWSGGPKSHWIPSYVALQAEIPISQLESPNDSNTKSSTHDLTQTLLSAFLSARSTGIETILLDRSIPYLSFTPGHHLFGRAKTMGAFLLGTWSSKQGMTLHPGDLPSEAVKPVTEFCSNESTVRGEGRDVAGAVVYWKFPDGLVNAVDRAGLPWRLMEGGFQEFMVERVSEEKARVTYVCVECMNMYPGGDRSTRDWRMLPWVMYELHVVYAQVLWWKMMRRLRS</sequence>
<protein>
    <submittedName>
        <fullName evidence="2">Uncharacterized protein</fullName>
    </submittedName>
</protein>
<dbReference type="EMBL" id="MSFK01000010">
    <property type="protein sequence ID" value="PWY90595.1"/>
    <property type="molecule type" value="Genomic_DNA"/>
</dbReference>
<dbReference type="Proteomes" id="UP000246702">
    <property type="component" value="Unassembled WGS sequence"/>
</dbReference>
<name>A0A317WX40_9EURO</name>
<feature type="chain" id="PRO_5016294008" evidence="1">
    <location>
        <begin position="26"/>
        <end position="302"/>
    </location>
</feature>
<dbReference type="AlphaFoldDB" id="A0A317WX40"/>
<dbReference type="GeneID" id="37119288"/>
<gene>
    <name evidence="2" type="ORF">BO94DRAFT_623343</name>
</gene>
<proteinExistence type="predicted"/>
<evidence type="ECO:0000313" key="2">
    <source>
        <dbReference type="EMBL" id="PWY90595.1"/>
    </source>
</evidence>
<dbReference type="RefSeq" id="XP_025468973.1">
    <property type="nucleotide sequence ID" value="XM_025617145.1"/>
</dbReference>
<accession>A0A317WX40</accession>
<evidence type="ECO:0000256" key="1">
    <source>
        <dbReference type="SAM" id="SignalP"/>
    </source>
</evidence>
<organism evidence="2 3">
    <name type="scientific">Aspergillus sclerotioniger CBS 115572</name>
    <dbReference type="NCBI Taxonomy" id="1450535"/>
    <lineage>
        <taxon>Eukaryota</taxon>
        <taxon>Fungi</taxon>
        <taxon>Dikarya</taxon>
        <taxon>Ascomycota</taxon>
        <taxon>Pezizomycotina</taxon>
        <taxon>Eurotiomycetes</taxon>
        <taxon>Eurotiomycetidae</taxon>
        <taxon>Eurotiales</taxon>
        <taxon>Aspergillaceae</taxon>
        <taxon>Aspergillus</taxon>
        <taxon>Aspergillus subgen. Circumdati</taxon>
    </lineage>
</organism>
<dbReference type="OrthoDB" id="4480078at2759"/>